<sequence>MIFAGGDEIADSPLIRPEMSGWYWGNILFGGLIGMIVVDPITGSMWNLSPDRIEHPLSAEQADMIRQGKGFVVVLVQDLSARERAELVRIN</sequence>
<dbReference type="AlphaFoldDB" id="A0A8F9XJL4"/>
<accession>A0A8F9XJL4</accession>
<dbReference type="RefSeq" id="WP_220161892.1">
    <property type="nucleotide sequence ID" value="NZ_CP080507.1"/>
</dbReference>
<proteinExistence type="predicted"/>
<dbReference type="KEGG" id="ole:K0B96_16015"/>
<gene>
    <name evidence="2" type="ORF">K0B96_16015</name>
</gene>
<evidence type="ECO:0000313" key="2">
    <source>
        <dbReference type="EMBL" id="QYM78788.1"/>
    </source>
</evidence>
<dbReference type="Proteomes" id="UP000825051">
    <property type="component" value="Chromosome"/>
</dbReference>
<organism evidence="2 3">
    <name type="scientific">Horticoccus luteus</name>
    <dbReference type="NCBI Taxonomy" id="2862869"/>
    <lineage>
        <taxon>Bacteria</taxon>
        <taxon>Pseudomonadati</taxon>
        <taxon>Verrucomicrobiota</taxon>
        <taxon>Opitutia</taxon>
        <taxon>Opitutales</taxon>
        <taxon>Opitutaceae</taxon>
        <taxon>Horticoccus</taxon>
    </lineage>
</organism>
<keyword evidence="1" id="KW-0472">Membrane</keyword>
<reference evidence="2" key="1">
    <citation type="submission" date="2021-08" db="EMBL/GenBank/DDBJ databases">
        <title>Genome of a novel bacterium of the phylum Verrucomicrobia, Oleiharenicola sp. KSB-15.</title>
        <authorList>
            <person name="Chung J.-H."/>
            <person name="Ahn J.-H."/>
            <person name="Yoon Y."/>
            <person name="Kim D.-Y."/>
            <person name="An S.-H."/>
            <person name="Park I."/>
            <person name="Yeon J."/>
        </authorList>
    </citation>
    <scope>NUCLEOTIDE SEQUENCE</scope>
    <source>
        <strain evidence="2">KSB-15</strain>
    </source>
</reference>
<dbReference type="EMBL" id="CP080507">
    <property type="protein sequence ID" value="QYM78788.1"/>
    <property type="molecule type" value="Genomic_DNA"/>
</dbReference>
<evidence type="ECO:0000256" key="1">
    <source>
        <dbReference type="SAM" id="Phobius"/>
    </source>
</evidence>
<keyword evidence="1" id="KW-0812">Transmembrane</keyword>
<keyword evidence="1" id="KW-1133">Transmembrane helix</keyword>
<feature type="transmembrane region" description="Helical" evidence="1">
    <location>
        <begin position="22"/>
        <end position="42"/>
    </location>
</feature>
<name>A0A8F9XJL4_9BACT</name>
<keyword evidence="3" id="KW-1185">Reference proteome</keyword>
<protein>
    <submittedName>
        <fullName evidence="2">Uncharacterized protein</fullName>
    </submittedName>
</protein>
<evidence type="ECO:0000313" key="3">
    <source>
        <dbReference type="Proteomes" id="UP000825051"/>
    </source>
</evidence>